<comment type="caution">
    <text evidence="2">The sequence shown here is derived from an EMBL/GenBank/DDBJ whole genome shotgun (WGS) entry which is preliminary data.</text>
</comment>
<feature type="transmembrane region" description="Helical" evidence="1">
    <location>
        <begin position="732"/>
        <end position="752"/>
    </location>
</feature>
<evidence type="ECO:0000256" key="1">
    <source>
        <dbReference type="SAM" id="Phobius"/>
    </source>
</evidence>
<feature type="transmembrane region" description="Helical" evidence="1">
    <location>
        <begin position="693"/>
        <end position="720"/>
    </location>
</feature>
<feature type="transmembrane region" description="Helical" evidence="1">
    <location>
        <begin position="454"/>
        <end position="471"/>
    </location>
</feature>
<protein>
    <submittedName>
        <fullName evidence="2">Uncharacterized protein</fullName>
    </submittedName>
</protein>
<keyword evidence="1" id="KW-0472">Membrane</keyword>
<gene>
    <name evidence="2" type="ORF">HINF_LOCUS1360</name>
</gene>
<feature type="transmembrane region" description="Helical" evidence="1">
    <location>
        <begin position="952"/>
        <end position="970"/>
    </location>
</feature>
<keyword evidence="3" id="KW-1185">Reference proteome</keyword>
<proteinExistence type="predicted"/>
<dbReference type="Proteomes" id="UP001642409">
    <property type="component" value="Unassembled WGS sequence"/>
</dbReference>
<feature type="transmembrane region" description="Helical" evidence="1">
    <location>
        <begin position="804"/>
        <end position="825"/>
    </location>
</feature>
<dbReference type="EMBL" id="CAXDID020000002">
    <property type="protein sequence ID" value="CAL5971420.1"/>
    <property type="molecule type" value="Genomic_DNA"/>
</dbReference>
<feature type="transmembrane region" description="Helical" evidence="1">
    <location>
        <begin position="837"/>
        <end position="856"/>
    </location>
</feature>
<reference evidence="2 3" key="1">
    <citation type="submission" date="2024-07" db="EMBL/GenBank/DDBJ databases">
        <authorList>
            <person name="Akdeniz Z."/>
        </authorList>
    </citation>
    <scope>NUCLEOTIDE SEQUENCE [LARGE SCALE GENOMIC DNA]</scope>
</reference>
<sequence>MLLIYYIYSEDCIFYNSYNPIITLTDLYSLPSMYIAYNIYYMDYPEDFDTKYVSTDVFADQNEINVTIYGYIYKVCQSSGNIGGLHDVAKVQNISEYHLLSGIASLYVVFLDPTYTRCTFTYDKVYKYDVDLTTSLNGYLLSIYLYTSLLHYEVDISTCQKRVFMNITPSYGIMKLNKNDVVFPVFNKDLRNYGSDYGNFLYPLIFINSYKQENFGLLPSPSKPIYSNSDTVIVEESILFGTQIFNELENILAGNDSRFENITIINKCVQFYANSPRDIEYPIGSGIINSLRTEISQSSKDSVSKEYIQYFGPRICVNNFVYIPAFFLTEEDPALKQLCDQLPQIQSNFTKHVLDGTWEYLGVDKNINNEANKQSIAYTQKMIDKLTATCQKAYFLPNYLKNLSNAISIIAILYYISMLLFNIIRIVLTKLDQTHQYFTLICEQDEWKRIKIQMSVISVLGILTIIILVVIKQYSYRLIIILILFITSLLVQGFYQYQRFPKLNIGNSIDETNFSIKQIPIIATQLVISIVLDSLDILLTITDILQMLEYMKFQYYLNRIQNIIWLLKPANLILDAAKYLGKGVFPFIFLIVSLVNQEIMKSELFMKLIQKQEALNYHTFLMKKLLKLFSYYQSFSYNVFFAYTDTAFDNIVKNSILNSNIQVIIKMYLAGTLYSISKYNLLLEYYRQINKSIIKLLISVVQVIIDTISIIVTPIIVLWNIFNGRWQKAIKIILNAFWAICSIIYYIIVMVLDPIITILFPTTLMLQDFMFPCPFILQLFGICDHQDVIALQTKILLATDLASTLRRIITSIIAGAVSLFFFLLFTQNQEASISPVQQWHCFIFAGAMFLTPIICTNQIGQFISKKQTKVVSKLASFQALLAEKHAKCHESLLSVHGNYEHDIEQCEEYFRGFIFAGYGTIPGCGPLLSCVAKFLGATCVASSGVWKFDVNIVSNALQFIFTVLMVYWALEIDNETKNFMGWFVASIILQLTQNWKDVIEELNEDFTISSIIERSINKLKCKKSQNRVKTEVNDEIKNQTDLVMSPVQSLSENEDTLEL</sequence>
<keyword evidence="1" id="KW-1133">Transmembrane helix</keyword>
<feature type="transmembrane region" description="Helical" evidence="1">
    <location>
        <begin position="663"/>
        <end position="681"/>
    </location>
</feature>
<keyword evidence="1" id="KW-0812">Transmembrane</keyword>
<feature type="transmembrane region" description="Helical" evidence="1">
    <location>
        <begin position="406"/>
        <end position="428"/>
    </location>
</feature>
<organism evidence="2 3">
    <name type="scientific">Hexamita inflata</name>
    <dbReference type="NCBI Taxonomy" id="28002"/>
    <lineage>
        <taxon>Eukaryota</taxon>
        <taxon>Metamonada</taxon>
        <taxon>Diplomonadida</taxon>
        <taxon>Hexamitidae</taxon>
        <taxon>Hexamitinae</taxon>
        <taxon>Hexamita</taxon>
    </lineage>
</organism>
<feature type="transmembrane region" description="Helical" evidence="1">
    <location>
        <begin position="477"/>
        <end position="497"/>
    </location>
</feature>
<accession>A0ABP1GLM0</accession>
<evidence type="ECO:0000313" key="3">
    <source>
        <dbReference type="Proteomes" id="UP001642409"/>
    </source>
</evidence>
<name>A0ABP1GLM0_9EUKA</name>
<evidence type="ECO:0000313" key="2">
    <source>
        <dbReference type="EMBL" id="CAL5971420.1"/>
    </source>
</evidence>